<dbReference type="AlphaFoldDB" id="A0A397JYR9"/>
<evidence type="ECO:0000256" key="1">
    <source>
        <dbReference type="SAM" id="MobiDB-lite"/>
    </source>
</evidence>
<dbReference type="EMBL" id="PQFF01000011">
    <property type="protein sequence ID" value="RHZ89600.1"/>
    <property type="molecule type" value="Genomic_DNA"/>
</dbReference>
<organism evidence="2 3">
    <name type="scientific">Diversispora epigaea</name>
    <dbReference type="NCBI Taxonomy" id="1348612"/>
    <lineage>
        <taxon>Eukaryota</taxon>
        <taxon>Fungi</taxon>
        <taxon>Fungi incertae sedis</taxon>
        <taxon>Mucoromycota</taxon>
        <taxon>Glomeromycotina</taxon>
        <taxon>Glomeromycetes</taxon>
        <taxon>Diversisporales</taxon>
        <taxon>Diversisporaceae</taxon>
        <taxon>Diversispora</taxon>
    </lineage>
</organism>
<reference evidence="2 3" key="1">
    <citation type="submission" date="2018-08" db="EMBL/GenBank/DDBJ databases">
        <title>Genome and evolution of the arbuscular mycorrhizal fungus Diversispora epigaea (formerly Glomus versiforme) and its bacterial endosymbionts.</title>
        <authorList>
            <person name="Sun X."/>
            <person name="Fei Z."/>
            <person name="Harrison M."/>
        </authorList>
    </citation>
    <scope>NUCLEOTIDE SEQUENCE [LARGE SCALE GENOMIC DNA]</scope>
    <source>
        <strain evidence="2 3">IT104</strain>
    </source>
</reference>
<feature type="region of interest" description="Disordered" evidence="1">
    <location>
        <begin position="1"/>
        <end position="25"/>
    </location>
</feature>
<name>A0A397JYR9_9GLOM</name>
<sequence>MNENNKKKEQDEYERQELEQRKEKTYRLQEAEATQIWMMMVEWSTKDGTHIVGYNVDLNHDEYDVEQQEVHEAESEEHYQWQGTEEKSINRFFGIELFITKWKSSEKGLLAAKKISKYHPAEGHIHVMVEPPVSTSTSSREKELLDKLAGIS</sequence>
<evidence type="ECO:0000313" key="3">
    <source>
        <dbReference type="Proteomes" id="UP000266861"/>
    </source>
</evidence>
<gene>
    <name evidence="2" type="ORF">Glove_13g25</name>
</gene>
<accession>A0A397JYR9</accession>
<protein>
    <submittedName>
        <fullName evidence="2">Uncharacterized protein</fullName>
    </submittedName>
</protein>
<dbReference type="OrthoDB" id="2304312at2759"/>
<proteinExistence type="predicted"/>
<dbReference type="Proteomes" id="UP000266861">
    <property type="component" value="Unassembled WGS sequence"/>
</dbReference>
<evidence type="ECO:0000313" key="2">
    <source>
        <dbReference type="EMBL" id="RHZ89600.1"/>
    </source>
</evidence>
<comment type="caution">
    <text evidence="2">The sequence shown here is derived from an EMBL/GenBank/DDBJ whole genome shotgun (WGS) entry which is preliminary data.</text>
</comment>
<keyword evidence="3" id="KW-1185">Reference proteome</keyword>